<evidence type="ECO:0000313" key="2">
    <source>
        <dbReference type="Proteomes" id="UP001156690"/>
    </source>
</evidence>
<gene>
    <name evidence="1" type="ORF">GCM10007932_56210</name>
</gene>
<dbReference type="RefSeq" id="WP_101111943.1">
    <property type="nucleotide sequence ID" value="NZ_AP025145.1"/>
</dbReference>
<sequence length="116" mass="13826">MKLIDKARFARTPGYIVGIKEGTFVWFYNESLYAWQQWVRQYPALPALRVSACKVKLLKDKWMFTGVIPYIALEDSGLEFDEKGRVFIKFEADWRNWEKWKQSAIERNVRTIKISD</sequence>
<keyword evidence="2" id="KW-1185">Reference proteome</keyword>
<dbReference type="Proteomes" id="UP001156690">
    <property type="component" value="Unassembled WGS sequence"/>
</dbReference>
<dbReference type="EMBL" id="BSNX01000075">
    <property type="protein sequence ID" value="GLQ76258.1"/>
    <property type="molecule type" value="Genomic_DNA"/>
</dbReference>
<dbReference type="AlphaFoldDB" id="A0AAV5P0B1"/>
<accession>A0AAV5P0B1</accession>
<evidence type="ECO:0000313" key="1">
    <source>
        <dbReference type="EMBL" id="GLQ76258.1"/>
    </source>
</evidence>
<organism evidence="1 2">
    <name type="scientific">Vibrio penaeicida</name>
    <dbReference type="NCBI Taxonomy" id="104609"/>
    <lineage>
        <taxon>Bacteria</taxon>
        <taxon>Pseudomonadati</taxon>
        <taxon>Pseudomonadota</taxon>
        <taxon>Gammaproteobacteria</taxon>
        <taxon>Vibrionales</taxon>
        <taxon>Vibrionaceae</taxon>
        <taxon>Vibrio</taxon>
    </lineage>
</organism>
<name>A0AAV5P0B1_9VIBR</name>
<reference evidence="2" key="1">
    <citation type="journal article" date="2019" name="Int. J. Syst. Evol. Microbiol.">
        <title>The Global Catalogue of Microorganisms (GCM) 10K type strain sequencing project: providing services to taxonomists for standard genome sequencing and annotation.</title>
        <authorList>
            <consortium name="The Broad Institute Genomics Platform"/>
            <consortium name="The Broad Institute Genome Sequencing Center for Infectious Disease"/>
            <person name="Wu L."/>
            <person name="Ma J."/>
        </authorList>
    </citation>
    <scope>NUCLEOTIDE SEQUENCE [LARGE SCALE GENOMIC DNA]</scope>
    <source>
        <strain evidence="2">NBRC 15640</strain>
    </source>
</reference>
<comment type="caution">
    <text evidence="1">The sequence shown here is derived from an EMBL/GenBank/DDBJ whole genome shotgun (WGS) entry which is preliminary data.</text>
</comment>
<proteinExistence type="predicted"/>
<protein>
    <submittedName>
        <fullName evidence="1">Uncharacterized protein</fullName>
    </submittedName>
</protein>